<feature type="domain" description="ABC transmembrane type-2" evidence="10">
    <location>
        <begin position="39"/>
        <end position="261"/>
    </location>
</feature>
<feature type="transmembrane region" description="Helical" evidence="9">
    <location>
        <begin position="185"/>
        <end position="205"/>
    </location>
</feature>
<dbReference type="PANTHER" id="PTHR30413">
    <property type="entry name" value="INNER MEMBRANE TRANSPORT PERMEASE"/>
    <property type="match status" value="1"/>
</dbReference>
<evidence type="ECO:0000256" key="6">
    <source>
        <dbReference type="ARBA" id="ARBA00022989"/>
    </source>
</evidence>
<keyword evidence="4 9" id="KW-1003">Cell membrane</keyword>
<evidence type="ECO:0000256" key="5">
    <source>
        <dbReference type="ARBA" id="ARBA00022692"/>
    </source>
</evidence>
<keyword evidence="6 9" id="KW-1133">Transmembrane helix</keyword>
<organism evidence="11 12">
    <name type="scientific">Paracidovorax cattleyae</name>
    <dbReference type="NCBI Taxonomy" id="80868"/>
    <lineage>
        <taxon>Bacteria</taxon>
        <taxon>Pseudomonadati</taxon>
        <taxon>Pseudomonadota</taxon>
        <taxon>Betaproteobacteria</taxon>
        <taxon>Burkholderiales</taxon>
        <taxon>Comamonadaceae</taxon>
        <taxon>Paracidovorax</taxon>
    </lineage>
</organism>
<feature type="transmembrane region" description="Helical" evidence="9">
    <location>
        <begin position="45"/>
        <end position="63"/>
    </location>
</feature>
<comment type="similarity">
    <text evidence="2 9">Belongs to the ABC-2 integral membrane protein family.</text>
</comment>
<evidence type="ECO:0000256" key="7">
    <source>
        <dbReference type="ARBA" id="ARBA00023047"/>
    </source>
</evidence>
<feature type="transmembrane region" description="Helical" evidence="9">
    <location>
        <begin position="118"/>
        <end position="141"/>
    </location>
</feature>
<gene>
    <name evidence="11" type="ORF">SAMN04489708_104141</name>
</gene>
<dbReference type="AlphaFoldDB" id="A0A1H0N0G3"/>
<dbReference type="Proteomes" id="UP000199317">
    <property type="component" value="Unassembled WGS sequence"/>
</dbReference>
<comment type="subcellular location">
    <subcellularLocation>
        <location evidence="9">Cell inner membrane</location>
        <topology evidence="9">Multi-pass membrane protein</topology>
    </subcellularLocation>
    <subcellularLocation>
        <location evidence="1">Cell membrane</location>
        <topology evidence="1">Multi-pass membrane protein</topology>
    </subcellularLocation>
</comment>
<dbReference type="GO" id="GO:0140359">
    <property type="term" value="F:ABC-type transporter activity"/>
    <property type="evidence" value="ECO:0007669"/>
    <property type="project" value="InterPro"/>
</dbReference>
<keyword evidence="8 9" id="KW-0472">Membrane</keyword>
<feature type="transmembrane region" description="Helical" evidence="9">
    <location>
        <begin position="238"/>
        <end position="259"/>
    </location>
</feature>
<proteinExistence type="inferred from homology"/>
<dbReference type="GO" id="GO:0005886">
    <property type="term" value="C:plasma membrane"/>
    <property type="evidence" value="ECO:0007669"/>
    <property type="project" value="UniProtKB-SubCell"/>
</dbReference>
<name>A0A1H0N0G3_9BURK</name>
<evidence type="ECO:0000313" key="11">
    <source>
        <dbReference type="EMBL" id="SDO86006.1"/>
    </source>
</evidence>
<dbReference type="Pfam" id="PF01061">
    <property type="entry name" value="ABC2_membrane"/>
    <property type="match status" value="1"/>
</dbReference>
<dbReference type="GO" id="GO:0015774">
    <property type="term" value="P:polysaccharide transport"/>
    <property type="evidence" value="ECO:0007669"/>
    <property type="project" value="UniProtKB-KW"/>
</dbReference>
<protein>
    <recommendedName>
        <fullName evidence="9">Transport permease protein</fullName>
    </recommendedName>
</protein>
<reference evidence="12" key="1">
    <citation type="submission" date="2016-10" db="EMBL/GenBank/DDBJ databases">
        <authorList>
            <person name="Varghese N."/>
            <person name="Submissions S."/>
        </authorList>
    </citation>
    <scope>NUCLEOTIDE SEQUENCE [LARGE SCALE GENOMIC DNA]</scope>
    <source>
        <strain evidence="12">DSM 17101</strain>
    </source>
</reference>
<evidence type="ECO:0000256" key="3">
    <source>
        <dbReference type="ARBA" id="ARBA00022448"/>
    </source>
</evidence>
<evidence type="ECO:0000256" key="4">
    <source>
        <dbReference type="ARBA" id="ARBA00022475"/>
    </source>
</evidence>
<keyword evidence="7" id="KW-0762">Sugar transport</keyword>
<dbReference type="PANTHER" id="PTHR30413:SF10">
    <property type="entry name" value="CAPSULE POLYSACCHARIDE EXPORT INNER-MEMBRANE PROTEIN CTRC"/>
    <property type="match status" value="1"/>
</dbReference>
<evidence type="ECO:0000256" key="8">
    <source>
        <dbReference type="ARBA" id="ARBA00023136"/>
    </source>
</evidence>
<keyword evidence="5 9" id="KW-0812">Transmembrane</keyword>
<keyword evidence="12" id="KW-1185">Reference proteome</keyword>
<sequence length="270" mass="29800">MVFFMQTLRNEWGAVWSARSLVWVLTRREVAARHAGTAVGILWPYLQPLLTVAAYYLVFDVVFSMRLGTGAPTHAVGTFLVVGALPWMAFCDAVSRGMNSLIEAGGTLQKNPLPPVLFTTRAVLASGVIFGPLLLLVALVYTPLHGVRPALLAMVPLLLLQLLLSWLIGYLLAILAAALRDTVQIVGFLLSVGIYLTPILFPLTMFPENWRWILWLNPMTALVIGYQQVLLLGDWPPASVWMAGAAWLVIVAMALNVVVRRSRDQLVDWL</sequence>
<accession>A0A1H0N0G3</accession>
<keyword evidence="3 9" id="KW-0813">Transport</keyword>
<dbReference type="GO" id="GO:0015920">
    <property type="term" value="P:lipopolysaccharide transport"/>
    <property type="evidence" value="ECO:0007669"/>
    <property type="project" value="TreeGrafter"/>
</dbReference>
<dbReference type="PROSITE" id="PS51012">
    <property type="entry name" value="ABC_TM2"/>
    <property type="match status" value="1"/>
</dbReference>
<keyword evidence="7" id="KW-0625">Polysaccharide transport</keyword>
<evidence type="ECO:0000256" key="1">
    <source>
        <dbReference type="ARBA" id="ARBA00004651"/>
    </source>
</evidence>
<dbReference type="InterPro" id="IPR013525">
    <property type="entry name" value="ABC2_TM"/>
</dbReference>
<dbReference type="InterPro" id="IPR047817">
    <property type="entry name" value="ABC2_TM_bact-type"/>
</dbReference>
<feature type="transmembrane region" description="Helical" evidence="9">
    <location>
        <begin position="75"/>
        <end position="98"/>
    </location>
</feature>
<evidence type="ECO:0000313" key="12">
    <source>
        <dbReference type="Proteomes" id="UP000199317"/>
    </source>
</evidence>
<evidence type="ECO:0000259" key="10">
    <source>
        <dbReference type="PROSITE" id="PS51012"/>
    </source>
</evidence>
<evidence type="ECO:0000256" key="9">
    <source>
        <dbReference type="RuleBase" id="RU361157"/>
    </source>
</evidence>
<feature type="transmembrane region" description="Helical" evidence="9">
    <location>
        <begin position="153"/>
        <end position="179"/>
    </location>
</feature>
<dbReference type="EMBL" id="FNJL01000004">
    <property type="protein sequence ID" value="SDO86006.1"/>
    <property type="molecule type" value="Genomic_DNA"/>
</dbReference>
<evidence type="ECO:0000256" key="2">
    <source>
        <dbReference type="ARBA" id="ARBA00007783"/>
    </source>
</evidence>